<dbReference type="EMBL" id="GBRH01225418">
    <property type="protein sequence ID" value="JAD72477.1"/>
    <property type="molecule type" value="Transcribed_RNA"/>
</dbReference>
<name>A0A0A9T020_ARUDO</name>
<protein>
    <submittedName>
        <fullName evidence="1">Uncharacterized protein</fullName>
    </submittedName>
</protein>
<reference evidence="1" key="2">
    <citation type="journal article" date="2015" name="Data Brief">
        <title>Shoot transcriptome of the giant reed, Arundo donax.</title>
        <authorList>
            <person name="Barrero R.A."/>
            <person name="Guerrero F.D."/>
            <person name="Moolhuijzen P."/>
            <person name="Goolsby J.A."/>
            <person name="Tidwell J."/>
            <person name="Bellgard S.E."/>
            <person name="Bellgard M.I."/>
        </authorList>
    </citation>
    <scope>NUCLEOTIDE SEQUENCE</scope>
    <source>
        <tissue evidence="1">Shoot tissue taken approximately 20 cm above the soil surface</tissue>
    </source>
</reference>
<dbReference type="AlphaFoldDB" id="A0A0A9T020"/>
<reference evidence="1" key="1">
    <citation type="submission" date="2014-09" db="EMBL/GenBank/DDBJ databases">
        <authorList>
            <person name="Magalhaes I.L.F."/>
            <person name="Oliveira U."/>
            <person name="Santos F.R."/>
            <person name="Vidigal T.H.D.A."/>
            <person name="Brescovit A.D."/>
            <person name="Santos A.J."/>
        </authorList>
    </citation>
    <scope>NUCLEOTIDE SEQUENCE</scope>
    <source>
        <tissue evidence="1">Shoot tissue taken approximately 20 cm above the soil surface</tissue>
    </source>
</reference>
<evidence type="ECO:0000313" key="1">
    <source>
        <dbReference type="EMBL" id="JAD72477.1"/>
    </source>
</evidence>
<proteinExistence type="predicted"/>
<accession>A0A0A9T020</accession>
<sequence length="34" mass="3883">MTNSRNRKIHETPQECNYDIPSLHPSLLLGSSFP</sequence>
<organism evidence="1">
    <name type="scientific">Arundo donax</name>
    <name type="common">Giant reed</name>
    <name type="synonym">Donax arundinaceus</name>
    <dbReference type="NCBI Taxonomy" id="35708"/>
    <lineage>
        <taxon>Eukaryota</taxon>
        <taxon>Viridiplantae</taxon>
        <taxon>Streptophyta</taxon>
        <taxon>Embryophyta</taxon>
        <taxon>Tracheophyta</taxon>
        <taxon>Spermatophyta</taxon>
        <taxon>Magnoliopsida</taxon>
        <taxon>Liliopsida</taxon>
        <taxon>Poales</taxon>
        <taxon>Poaceae</taxon>
        <taxon>PACMAD clade</taxon>
        <taxon>Arundinoideae</taxon>
        <taxon>Arundineae</taxon>
        <taxon>Arundo</taxon>
    </lineage>
</organism>